<protein>
    <submittedName>
        <fullName evidence="1">Uncharacterized protein</fullName>
    </submittedName>
</protein>
<evidence type="ECO:0000313" key="1">
    <source>
        <dbReference type="EMBL" id="KAI7998591.1"/>
    </source>
</evidence>
<reference evidence="1 2" key="1">
    <citation type="journal article" date="2022" name="Plant J.">
        <title>Chromosome-level genome of Camellia lanceoleosa provides a valuable resource for understanding genome evolution and self-incompatibility.</title>
        <authorList>
            <person name="Gong W."/>
            <person name="Xiao S."/>
            <person name="Wang L."/>
            <person name="Liao Z."/>
            <person name="Chang Y."/>
            <person name="Mo W."/>
            <person name="Hu G."/>
            <person name="Li W."/>
            <person name="Zhao G."/>
            <person name="Zhu H."/>
            <person name="Hu X."/>
            <person name="Ji K."/>
            <person name="Xiang X."/>
            <person name="Song Q."/>
            <person name="Yuan D."/>
            <person name="Jin S."/>
            <person name="Zhang L."/>
        </authorList>
    </citation>
    <scope>NUCLEOTIDE SEQUENCE [LARGE SCALE GENOMIC DNA]</scope>
    <source>
        <strain evidence="1">SQ_2022a</strain>
    </source>
</reference>
<organism evidence="1 2">
    <name type="scientific">Camellia lanceoleosa</name>
    <dbReference type="NCBI Taxonomy" id="1840588"/>
    <lineage>
        <taxon>Eukaryota</taxon>
        <taxon>Viridiplantae</taxon>
        <taxon>Streptophyta</taxon>
        <taxon>Embryophyta</taxon>
        <taxon>Tracheophyta</taxon>
        <taxon>Spermatophyta</taxon>
        <taxon>Magnoliopsida</taxon>
        <taxon>eudicotyledons</taxon>
        <taxon>Gunneridae</taxon>
        <taxon>Pentapetalae</taxon>
        <taxon>asterids</taxon>
        <taxon>Ericales</taxon>
        <taxon>Theaceae</taxon>
        <taxon>Camellia</taxon>
    </lineage>
</organism>
<name>A0ACC0GBT5_9ERIC</name>
<accession>A0ACC0GBT5</accession>
<dbReference type="Proteomes" id="UP001060215">
    <property type="component" value="Chromosome 10"/>
</dbReference>
<keyword evidence="2" id="KW-1185">Reference proteome</keyword>
<sequence length="102" mass="11160">MKRIVALFLSSLTIFGTNKKPELIRWLLPEDAERITKSCNSGQRVPHRTVPNQQLQMLSDTEDEDLNAAIAASLMDSSSPAMASDAIGPLYNENKNSTGQGL</sequence>
<proteinExistence type="predicted"/>
<evidence type="ECO:0000313" key="2">
    <source>
        <dbReference type="Proteomes" id="UP001060215"/>
    </source>
</evidence>
<comment type="caution">
    <text evidence="1">The sequence shown here is derived from an EMBL/GenBank/DDBJ whole genome shotgun (WGS) entry which is preliminary data.</text>
</comment>
<gene>
    <name evidence="1" type="ORF">LOK49_LG10G02087</name>
</gene>
<dbReference type="EMBL" id="CM045767">
    <property type="protein sequence ID" value="KAI7998591.1"/>
    <property type="molecule type" value="Genomic_DNA"/>
</dbReference>